<accession>G7YVX8</accession>
<evidence type="ECO:0000313" key="2">
    <source>
        <dbReference type="Proteomes" id="UP000008909"/>
    </source>
</evidence>
<reference key="2">
    <citation type="submission" date="2011-10" db="EMBL/GenBank/DDBJ databases">
        <title>The genome and transcriptome sequence of Clonorchis sinensis provide insights into the carcinogenic liver fluke.</title>
        <authorList>
            <person name="Wang X."/>
            <person name="Huang Y."/>
            <person name="Chen W."/>
            <person name="Liu H."/>
            <person name="Guo L."/>
            <person name="Chen Y."/>
            <person name="Luo F."/>
            <person name="Zhou W."/>
            <person name="Sun J."/>
            <person name="Mao Q."/>
            <person name="Liang P."/>
            <person name="Zhou C."/>
            <person name="Tian Y."/>
            <person name="Men J."/>
            <person name="Lv X."/>
            <person name="Huang L."/>
            <person name="Zhou J."/>
            <person name="Hu Y."/>
            <person name="Li R."/>
            <person name="Zhang F."/>
            <person name="Lei H."/>
            <person name="Li X."/>
            <person name="Hu X."/>
            <person name="Liang C."/>
            <person name="Xu J."/>
            <person name="Wu Z."/>
            <person name="Yu X."/>
        </authorList>
    </citation>
    <scope>NUCLEOTIDE SEQUENCE</scope>
    <source>
        <strain>Henan</strain>
    </source>
</reference>
<reference evidence="1" key="1">
    <citation type="journal article" date="2011" name="Genome Biol.">
        <title>The draft genome of the carcinogenic human liver fluke Clonorchis sinensis.</title>
        <authorList>
            <person name="Wang X."/>
            <person name="Chen W."/>
            <person name="Huang Y."/>
            <person name="Sun J."/>
            <person name="Men J."/>
            <person name="Liu H."/>
            <person name="Luo F."/>
            <person name="Guo L."/>
            <person name="Lv X."/>
            <person name="Deng C."/>
            <person name="Zhou C."/>
            <person name="Fan Y."/>
            <person name="Li X."/>
            <person name="Huang L."/>
            <person name="Hu Y."/>
            <person name="Liang C."/>
            <person name="Hu X."/>
            <person name="Xu J."/>
            <person name="Yu X."/>
        </authorList>
    </citation>
    <scope>NUCLEOTIDE SEQUENCE [LARGE SCALE GENOMIC DNA]</scope>
    <source>
        <strain evidence="1">Henan</strain>
    </source>
</reference>
<organism evidence="1 2">
    <name type="scientific">Clonorchis sinensis</name>
    <name type="common">Chinese liver fluke</name>
    <dbReference type="NCBI Taxonomy" id="79923"/>
    <lineage>
        <taxon>Eukaryota</taxon>
        <taxon>Metazoa</taxon>
        <taxon>Spiralia</taxon>
        <taxon>Lophotrochozoa</taxon>
        <taxon>Platyhelminthes</taxon>
        <taxon>Trematoda</taxon>
        <taxon>Digenea</taxon>
        <taxon>Opisthorchiida</taxon>
        <taxon>Opisthorchiata</taxon>
        <taxon>Opisthorchiidae</taxon>
        <taxon>Clonorchis</taxon>
    </lineage>
</organism>
<evidence type="ECO:0008006" key="3">
    <source>
        <dbReference type="Google" id="ProtNLM"/>
    </source>
</evidence>
<sequence>MASKALAREQQVELWPGSLCLRANGELSKSLHTEGGVQQGCQISNFVSNFVIDEIMRRTVGDRLVADECADDKKTRRKDFEWTDQSHFIFCPTRSAERGPRNLLFARLKKLEVRGAKNVNGVLAASFHPDFINV</sequence>
<dbReference type="Proteomes" id="UP000008909">
    <property type="component" value="Unassembled WGS sequence"/>
</dbReference>
<proteinExistence type="predicted"/>
<protein>
    <recommendedName>
        <fullName evidence="3">Reverse transcriptase domain-containing protein</fullName>
    </recommendedName>
</protein>
<dbReference type="AlphaFoldDB" id="G7YVX8"/>
<dbReference type="EMBL" id="DF144545">
    <property type="protein sequence ID" value="GAA57109.1"/>
    <property type="molecule type" value="Genomic_DNA"/>
</dbReference>
<gene>
    <name evidence="1" type="ORF">CLF_112171</name>
</gene>
<name>G7YVX8_CLOSI</name>
<keyword evidence="2" id="KW-1185">Reference proteome</keyword>
<evidence type="ECO:0000313" key="1">
    <source>
        <dbReference type="EMBL" id="GAA57109.1"/>
    </source>
</evidence>